<proteinExistence type="predicted"/>
<dbReference type="Proteomes" id="UP000807716">
    <property type="component" value="Unassembled WGS sequence"/>
</dbReference>
<name>A0A9P6Q819_9FUNG</name>
<dbReference type="Gene3D" id="1.10.730.10">
    <property type="entry name" value="Isoleucyl-tRNA Synthetase, Domain 1"/>
    <property type="match status" value="1"/>
</dbReference>
<evidence type="ECO:0000256" key="1">
    <source>
        <dbReference type="SAM" id="MobiDB-lite"/>
    </source>
</evidence>
<accession>A0A9P6Q819</accession>
<evidence type="ECO:0000313" key="2">
    <source>
        <dbReference type="EMBL" id="KAG0261370.1"/>
    </source>
</evidence>
<feature type="compositionally biased region" description="Basic residues" evidence="1">
    <location>
        <begin position="109"/>
        <end position="121"/>
    </location>
</feature>
<dbReference type="EMBL" id="JAAAJB010000219">
    <property type="protein sequence ID" value="KAG0261370.1"/>
    <property type="molecule type" value="Genomic_DNA"/>
</dbReference>
<dbReference type="InterPro" id="IPR009080">
    <property type="entry name" value="tRNAsynth_Ia_anticodon-bd"/>
</dbReference>
<organism evidence="2 3">
    <name type="scientific">Actinomortierella ambigua</name>
    <dbReference type="NCBI Taxonomy" id="1343610"/>
    <lineage>
        <taxon>Eukaryota</taxon>
        <taxon>Fungi</taxon>
        <taxon>Fungi incertae sedis</taxon>
        <taxon>Mucoromycota</taxon>
        <taxon>Mortierellomycotina</taxon>
        <taxon>Mortierellomycetes</taxon>
        <taxon>Mortierellales</taxon>
        <taxon>Mortierellaceae</taxon>
        <taxon>Actinomortierella</taxon>
    </lineage>
</organism>
<dbReference type="OrthoDB" id="24670at2759"/>
<comment type="caution">
    <text evidence="2">The sequence shown here is derived from an EMBL/GenBank/DDBJ whole genome shotgun (WGS) entry which is preliminary data.</text>
</comment>
<evidence type="ECO:0000313" key="3">
    <source>
        <dbReference type="Proteomes" id="UP000807716"/>
    </source>
</evidence>
<dbReference type="GO" id="GO:0004825">
    <property type="term" value="F:methionine-tRNA ligase activity"/>
    <property type="evidence" value="ECO:0007669"/>
    <property type="project" value="InterPro"/>
</dbReference>
<dbReference type="GO" id="GO:0005524">
    <property type="term" value="F:ATP binding"/>
    <property type="evidence" value="ECO:0007669"/>
    <property type="project" value="InterPro"/>
</dbReference>
<dbReference type="GO" id="GO:0006431">
    <property type="term" value="P:methionyl-tRNA aminoacylation"/>
    <property type="evidence" value="ECO:0007669"/>
    <property type="project" value="TreeGrafter"/>
</dbReference>
<gene>
    <name evidence="2" type="primary">MSM1_1</name>
    <name evidence="2" type="ORF">DFQ27_002990</name>
</gene>
<feature type="non-terminal residue" evidence="2">
    <location>
        <position position="1"/>
    </location>
</feature>
<sequence length="121" mass="13584">ANFLFSQFEPWKLVKQEGEEAKVNEILWFSQETVRLAALLLQPIMPTKATEILDRLGVADDERMWQHAEVGQGWKSPNTKLEGLQQPGNAVIFPALEGSSPKVTPVKTASKKNKKKLRNDA</sequence>
<reference evidence="2" key="1">
    <citation type="journal article" date="2020" name="Fungal Divers.">
        <title>Resolving the Mortierellaceae phylogeny through synthesis of multi-gene phylogenetics and phylogenomics.</title>
        <authorList>
            <person name="Vandepol N."/>
            <person name="Liber J."/>
            <person name="Desiro A."/>
            <person name="Na H."/>
            <person name="Kennedy M."/>
            <person name="Barry K."/>
            <person name="Grigoriev I.V."/>
            <person name="Miller A.N."/>
            <person name="O'Donnell K."/>
            <person name="Stajich J.E."/>
            <person name="Bonito G."/>
        </authorList>
    </citation>
    <scope>NUCLEOTIDE SEQUENCE</scope>
    <source>
        <strain evidence="2">BC1065</strain>
    </source>
</reference>
<dbReference type="InterPro" id="IPR023457">
    <property type="entry name" value="Met-tRNA_synth_2"/>
</dbReference>
<protein>
    <submittedName>
        <fullName evidence="2">Methionyl-tRNA synthetase</fullName>
    </submittedName>
</protein>
<feature type="region of interest" description="Disordered" evidence="1">
    <location>
        <begin position="99"/>
        <end position="121"/>
    </location>
</feature>
<dbReference type="PANTHER" id="PTHR43326">
    <property type="entry name" value="METHIONYL-TRNA SYNTHETASE"/>
    <property type="match status" value="1"/>
</dbReference>
<dbReference type="SUPFAM" id="SSF47323">
    <property type="entry name" value="Anticodon-binding domain of a subclass of class I aminoacyl-tRNA synthetases"/>
    <property type="match status" value="1"/>
</dbReference>
<keyword evidence="3" id="KW-1185">Reference proteome</keyword>
<dbReference type="AlphaFoldDB" id="A0A9P6Q819"/>
<dbReference type="PANTHER" id="PTHR43326:SF1">
    <property type="entry name" value="METHIONINE--TRNA LIGASE, MITOCHONDRIAL"/>
    <property type="match status" value="1"/>
</dbReference>